<feature type="region of interest" description="Disordered" evidence="10">
    <location>
        <begin position="4084"/>
        <end position="4114"/>
    </location>
</feature>
<feature type="region of interest" description="Disordered" evidence="10">
    <location>
        <begin position="4627"/>
        <end position="4647"/>
    </location>
</feature>
<dbReference type="InterPro" id="IPR027417">
    <property type="entry name" value="P-loop_NTPase"/>
</dbReference>
<dbReference type="GO" id="GO:0016787">
    <property type="term" value="F:hydrolase activity"/>
    <property type="evidence" value="ECO:0007669"/>
    <property type="project" value="UniProtKB-KW"/>
</dbReference>
<evidence type="ECO:0000256" key="2">
    <source>
        <dbReference type="ARBA" id="ARBA00022741"/>
    </source>
</evidence>
<dbReference type="InterPro" id="IPR014017">
    <property type="entry name" value="DNA_helicase_UvrD-like_C"/>
</dbReference>
<evidence type="ECO:0000256" key="9">
    <source>
        <dbReference type="PROSITE-ProRule" id="PRU00723"/>
    </source>
</evidence>
<evidence type="ECO:0000259" key="11">
    <source>
        <dbReference type="PROSITE" id="PS50103"/>
    </source>
</evidence>
<keyword evidence="6 9" id="KW-0862">Zinc</keyword>
<feature type="compositionally biased region" description="Low complexity" evidence="10">
    <location>
        <begin position="3523"/>
        <end position="3533"/>
    </location>
</feature>
<keyword evidence="8" id="KW-0040">ANK repeat</keyword>
<dbReference type="PROSITE" id="PS50103">
    <property type="entry name" value="ZF_C3H1"/>
    <property type="match status" value="2"/>
</dbReference>
<evidence type="ECO:0000256" key="8">
    <source>
        <dbReference type="PROSITE-ProRule" id="PRU00023"/>
    </source>
</evidence>
<dbReference type="PANTHER" id="PTHR21529:SF4">
    <property type="entry name" value="TPR AND ANKYRIN REPEAT-CONTAINING PROTEIN 1"/>
    <property type="match status" value="1"/>
</dbReference>
<feature type="region of interest" description="Disordered" evidence="10">
    <location>
        <begin position="1939"/>
        <end position="1972"/>
    </location>
</feature>
<feature type="compositionally biased region" description="Polar residues" evidence="10">
    <location>
        <begin position="2981"/>
        <end position="2990"/>
    </location>
</feature>
<feature type="domain" description="C3H1-type" evidence="11">
    <location>
        <begin position="54"/>
        <end position="82"/>
    </location>
</feature>
<keyword evidence="3 9" id="KW-0863">Zinc-finger</keyword>
<dbReference type="Gene3D" id="4.10.1000.10">
    <property type="entry name" value="Zinc finger, CCCH-type"/>
    <property type="match status" value="1"/>
</dbReference>
<feature type="compositionally biased region" description="Polar residues" evidence="10">
    <location>
        <begin position="4098"/>
        <end position="4114"/>
    </location>
</feature>
<keyword evidence="7" id="KW-0067">ATP-binding</keyword>
<dbReference type="InterPro" id="IPR036855">
    <property type="entry name" value="Znf_CCCH_sf"/>
</dbReference>
<dbReference type="PANTHER" id="PTHR21529">
    <property type="entry name" value="MAMMARY TURMOR VIRUS RECEPTOR HOMOLOG 1, 2 MTVR1, 2"/>
    <property type="match status" value="1"/>
</dbReference>
<dbReference type="InterPro" id="IPR036770">
    <property type="entry name" value="Ankyrin_rpt-contain_sf"/>
</dbReference>
<keyword evidence="5" id="KW-0347">Helicase</keyword>
<evidence type="ECO:0000256" key="4">
    <source>
        <dbReference type="ARBA" id="ARBA00022801"/>
    </source>
</evidence>
<dbReference type="GO" id="GO:0004386">
    <property type="term" value="F:helicase activity"/>
    <property type="evidence" value="ECO:0007669"/>
    <property type="project" value="UniProtKB-KW"/>
</dbReference>
<feature type="repeat" description="ANK" evidence="8">
    <location>
        <begin position="802"/>
        <end position="827"/>
    </location>
</feature>
<dbReference type="SUPFAM" id="SSF90229">
    <property type="entry name" value="CCCH zinc finger"/>
    <property type="match status" value="2"/>
</dbReference>
<dbReference type="GO" id="GO:0005524">
    <property type="term" value="F:ATP binding"/>
    <property type="evidence" value="ECO:0007669"/>
    <property type="project" value="UniProtKB-KW"/>
</dbReference>
<dbReference type="SUPFAM" id="SSF52540">
    <property type="entry name" value="P-loop containing nucleoside triphosphate hydrolases"/>
    <property type="match status" value="1"/>
</dbReference>
<sequence>MSYLDSRYKRSLCKNWISGAPCTYGGRCQFAHGHAELRTAIPFEATEPAPLNSDHEAKPCIWFTQRGYCKYGDSCFFMHSAPRTMASASGKSAPETERTLLQPTAIPQLAVPEVATDEDSPAALPTPQLPPASPPPAPAGPANAKVLFRAARDAIRKDDFNVLRSTMEEMKASSHPLSRAQAAELVETAAVDMLNAPLLKRLTRLIEKTYRDLGDWTLLRWEHRAGDTVVYNSLLHNVVVRTHRNAMKAEDDDEATELHNKGLAVARIICERRPTAVVDFQSRRAAVTPLEVLLEEGDTDLDDGLAGLIKAVAPLNWLRSAPGWKGHQRALAICEQLSADSEMAESLGIEPEGWMIRGSLLHAILDDHQKDPVSIMMADHSERMPPPATGRSIILPRANIIPDAPPPVQPAKSNTPGAVAAVPAATAAIQSGRGQPGSAKIAGSKPGANAAAEAKRHGNGGMSIFKGIFVGDRSGQVAGHSQPTATAPLTAPIRMASGTAAQPHTQVSRQQQQQQQSRIAAVRNMLAHLEAAILCRGDSDAAVHIVQRLTSEGVQMAITPTVLMDRLASEWRQSGKLKGPDDVSALVSILRAAARGSPCEAEALLLADLLSTLRKCAWHAAMELHDLNLLSELSSIKLPGWIKWSWETLCTADQPPVPLLQRLLEKGGDGAWEVAKAAFRRNNGIVKAPSTSPAILALKNGAPVQLVTQLAGHSLRLRRDRAEQSEGATVLGWALRIQRMDVLRELLSVTDPRLPAVGALPPLHYAAETGDILAVKAILDPDGKWWMAHNLTVEELLAHTCEGITPLYRAVRSHQIGSVQQLLKAGAAPLESVNIGDAFKDTPVHLAVYMNDLDVLEALLQKCRVVTDANGARTSSAVDESQAPLNRTVDGDRMTPLMLAQREKRSECMRHLLAAGAHPTLPGPVGGGGGGGGGKSGKKGGKGGGGAAGNRLLMQNVRLRGLQVASNGAGGDSATSSSSSSSGLAESVLSRVLSCQQEEGMKDVLRAILDCWRPSFSGSALKPEMGVAACGKVRAWLKEHASVTLWPTVKALTDIAATSYTRTASPTWLSVPLVELLLQLCNETGGRDWRAGNVTSWRGPSGTGPLPRVAVWSLVSGAVVGTTPPPGAVSTCLTPALLGELLLRGVASVAECAPAGGTGQQQLQENSSLLHKVCFTGDVALLEVLLAAGADILCLDAADNTPIHVAASRPHREEIADKLLRTLLGCAGQPPSVAVDLKKQQSKDAAQQGSDKRSRLAEAEAAVAAEEARLTALTARNKAGMRPEDLASSRKVKKLLMQLQEGVSGALNLARKALQQLKDPQGLAMAGKVAVDKSAASSGAGGSWSSIGKSQKDGSTLPWPKGTKKSADYEEGNNWVISIAADLADNERLKSTSLAQLVAVPEPLVLPLATKLIKLMPASLTRSTAHTAAGDPDAVADPAADTDAANTATNRELQRIVAEMRVDGVDEGGEEGAEGEDAAAYSDDDAPPPGEALVEDEELLRLPAAGGGLGAVVAALAGSVGTVAGTDREAADHPLRGLAWRFVITRQAYEAWGRLPDTWRRLVMSRLRIIGSGYWARCRGAKKLPADDPILAQQELWRLKITKGGRILFEVAVEYDEDSRTWAEMIRLWFITLSHKAYEDMIGLVRASFRRTLAMRERLRLQPIPHHEAPTPPGCGGRAINAAAAGRAAQRLPRHYREAGKVPDGDLAASNGGKTSGSQQNARQQQPTDLREHFPPASWAADTYTLMKFYNLDSVLVTAVLQGLEAAKVDFPFKLSPEEYDLIKLVPKPPSSIILLGRSGTGKTTCAVYRLWGNWLRHYTNPGLDPVHAVFVTASATLRERVALAFRRLQGAVLPPVDFARVMAMASATYHTFRDVPSEAFPLFLSSRAYLRMLDGTTDRPFFPRQPSGAILQLPDDGEELDPDGAALVVALDEDVSEDEEAEAAGGGVANQAGDDGAPGTGGAGGTSDGTSTGAADGVVALEEEVEAAAAAAAAVAARAGALADLEGGGGGYDGLAAVEYGLGVAGRARLNREVTYQYFINSMWKKITTPDQRDSVPPGLVYQEIMSYLKGSAEAIASPTGHLDLASYLTLGRKRAPNFSEEVREKLVWPIFERYERLKRQEWRYDLLDLVGHIYREMAVTSYNGTPIHALYRDEVQDFTQGELLLDIAVAADPNTLFYCGDTAQTIARGIGFRFTDICTLFYEENQRRQQQQVQQQMAAAAAVAAAAGAGDDAISAGSRVGIVPRRGRGLAVATPQIQQLKMNYRTHQGVLDVAALVVDVLRRYFPRQLDRLERERALFPGPHPLLLGGISSDDLAILLSGSDKNTSQVEFGAHQVILVRTMASVAQLPQDIQDSNAIIMTVPQAKGLEFDDVFIVDFFNDSEANSEWRVLGSYLAELAAAGGVAAADGHQYDMQQVTPPDPGSVRPLNFNERSHVLLAEELKHLYTALTRAKNNVVIFDRNPTKRAPFYHLLQSLGIARTVHRSLLEDGRDAVRYGLTQQATSSRAEWAKRARNLLDNRNYLMARKAFVQAADMVRAEVAEAYLKRRRAADEESPTEQRRLLAGAALQLLAAASRREQSPDPVTTGELRRWLSLAGRCLQACGLAAPAAELAFKAGNHTTSLRMLLAAKEHAAAAECCLDAAAEALRQYGVHQRQHLAEHGGAVLLLDPLAAPPAGTHAAAAAASRKRALGWLAKAVEQVYLTNDLDTLTGLLAPGCATAGGGSAATDSEDDEAVDGPSSSDGTSAATEVFAPLVSELHDMLKRRWAGSYAKALRRVVLRCHARGEHSRARRAARLMPAEAERDTLLARMGYWRELARLKRQIDPLGAAELLLDHSDFAQAARLISEYIASKAPKSATRQRTKGTATATKTAGDGDAVSASAATWAPVDERAWDLLHRCIMAQTEPGGARRLRLQLDRWVTTAMMLEDSFSLPTASAAVGGRMLLCRGHAALLEARLMLQQWVIAGAGSEGKGAGEQHQLSQPSPDSWEQIGSEAAPPASEEPATALTTWRTAAPLLHEAAKCFKRCGHWPGHLEVLALMVQFGPGHETMDAMAEVPRAQVPAGTSAQQTSVPAASTAAASAYSSGLQYADAATSMVRVAQATMAALRERGPTRLTAQQQQHLEALEQLYGLPGLSHWSQRLSAKHATHVWWAVFGPERVSTARAAVLTAQAGGAVGPAGIASALTAPATAAVQRNPKPMGQSYAAAVAKATGQSVAADAIPALATTRQLLGYQLSIAARQAVMPDEAGTMPWSGTAAVLARDLAVKTACLSHQVLRTAIDTYMDAPIVGDGALRPATSEAVLTALRPVVRGVRACRTAITLLSTVEADFQLQPTTLVRSIRALTRRALALVAAVPLAPAQAADFQQDLLQPPIFHKGTSAPAHGALVDLLVSEGLDYNDLYFWIKEALMYSSALSGRFALAPAVSYTAWRTAMLVLKSDELAGRVFKLQRGRLPLDVPAARMIRDRDNTAVPEYLLRQGFNYFARSLPHKAIGDVLYYLAWCCRRDGLLSPALATATTANTVSSTTSPTGAAPAVASANTSQGGGRTPAPPSTAAASHVSSGVGGRCLPLEAYVELVEVAMGQLVLASCDTAFLSANLAGMLAGLPQVKDRQLKEISSRWQWALGFKPPWQSRGQVSHGMRMMRGGDGDWSVHATDEYFRLAKVARDALGKQLLLGARILMVLAGYLARLLAAEDAAGEHRGSDGSSVAVATSIIKDELLPLIEAPSGAVALELLVQKVPMQGRPAAHGHRLLALARRVLLSAASAWLSLELQKRVPPQPLQPQSQYSFAANAAMAEAYASRSCWPADVVPLLREATGMLAMPLLDTATGTSTTTTASRLFSRDLTLATLADQLRQLSMAWCTPGGTLRLVDSRADREFEGFSTLQQAKQFKVQQSALASVYNVAQARVQPPSTGQRGIMGQQAAGQLQAADATGLLRAAVEAVGVVASNDYRPTHDEQTKQSDAAAVIQRTWREWRLKREEAAAAARQRECEEDAIRQLREGMSLQLRISLRVYFTRLRRGLEKRKHKEAQAAAVAAGAAGANWEDGQWDEFGFAAVEDDLQKRETHRYIDEASCPVCQPKHQQQQQQGQKQESGSANSATAALNMGSPSSARQFPGLNAAVADFTPHRLRVEHIAAVDLFRKCHEQYREYVVPMVRWARELMAELGKAQAEMSADDSFMVLIMDSTIALEAALEQLCHEVRQVLAARLWMASGELLNPKWYACQAACEVSKNYLAIWKSAYVHAQMAQPTALGHQEEEGMGERVPGDQQSTCVSPSGVGEVETQSQIQVQKPKPHELPTPRLLLQHLHGQQHQGNGDWTHSEQHMQQQPHDILQQQEVEYQSHPQAQSGNVQGQMQQQLLYVQHHHLHQQDEAQYVMAQSQVNEPRMLCQPPLPYQLLQPRVGWSSAWSVRPAFLQHAPQLHQHHHRQLPVATAGAWGVRQVPMAPLSAVHAAARPVQLAGPNGALMQGHQAFARGPPPAAAAAATAATWIPIPSNPVAVQHPQHPQHPQLWLQQLQHHQHRQLLQQPLMAQEPCDDLPPGLNMNGNASSTAAAGTAVAYTHIVGGNVMAVADGGSGLRVEEMVFPGGHGGDDEGYGGGHDLDMGMEMGMADDLDDAEWAEDKRQTKRRNNRYKNGGGGGLRKGCGGAGAANAAGIPSSPGAAAGCYAKTQQQQQQQQHVPAALLGNNAFAALLHANATPPRQSQGKKGRK</sequence>
<dbReference type="Proteomes" id="UP000722791">
    <property type="component" value="Unassembled WGS sequence"/>
</dbReference>
<feature type="region of interest" description="Disordered" evidence="10">
    <location>
        <begin position="4314"/>
        <end position="4336"/>
    </location>
</feature>
<dbReference type="EMBL" id="BNCQ01000024">
    <property type="protein sequence ID" value="GIM07347.1"/>
    <property type="molecule type" value="Genomic_DNA"/>
</dbReference>
<feature type="region of interest" description="Disordered" evidence="10">
    <location>
        <begin position="2723"/>
        <end position="2748"/>
    </location>
</feature>
<dbReference type="InterPro" id="IPR002110">
    <property type="entry name" value="Ankyrin_rpt"/>
</dbReference>
<feature type="region of interest" description="Disordered" evidence="10">
    <location>
        <begin position="114"/>
        <end position="142"/>
    </location>
</feature>
<feature type="compositionally biased region" description="Low complexity" evidence="10">
    <location>
        <begin position="2996"/>
        <end position="3007"/>
    </location>
</feature>
<feature type="compositionally biased region" description="Basic and acidic residues" evidence="10">
    <location>
        <begin position="4260"/>
        <end position="4271"/>
    </location>
</feature>
<dbReference type="PROSITE" id="PS50088">
    <property type="entry name" value="ANK_REPEAT"/>
    <property type="match status" value="2"/>
</dbReference>
<organism evidence="12 13">
    <name type="scientific">Volvox reticuliferus</name>
    <dbReference type="NCBI Taxonomy" id="1737510"/>
    <lineage>
        <taxon>Eukaryota</taxon>
        <taxon>Viridiplantae</taxon>
        <taxon>Chlorophyta</taxon>
        <taxon>core chlorophytes</taxon>
        <taxon>Chlorophyceae</taxon>
        <taxon>CS clade</taxon>
        <taxon>Chlamydomonadales</taxon>
        <taxon>Volvocaceae</taxon>
        <taxon>Volvox</taxon>
    </lineage>
</organism>
<feature type="compositionally biased region" description="Low complexity" evidence="10">
    <location>
        <begin position="1338"/>
        <end position="1349"/>
    </location>
</feature>
<feature type="domain" description="C3H1-type" evidence="11">
    <location>
        <begin position="7"/>
        <end position="35"/>
    </location>
</feature>
<feature type="compositionally biased region" description="Acidic residues" evidence="10">
    <location>
        <begin position="1466"/>
        <end position="1486"/>
    </location>
</feature>
<feature type="compositionally biased region" description="Polar residues" evidence="10">
    <location>
        <begin position="1712"/>
        <end position="1728"/>
    </location>
</feature>
<dbReference type="SUPFAM" id="SSF48403">
    <property type="entry name" value="Ankyrin repeat"/>
    <property type="match status" value="1"/>
</dbReference>
<feature type="compositionally biased region" description="Gly residues" evidence="10">
    <location>
        <begin position="1957"/>
        <end position="1968"/>
    </location>
</feature>
<gene>
    <name evidence="12" type="ORF">Vretimale_11493</name>
</gene>
<dbReference type="GO" id="GO:0010468">
    <property type="term" value="P:regulation of gene expression"/>
    <property type="evidence" value="ECO:0007669"/>
    <property type="project" value="UniProtKB-ARBA"/>
</dbReference>
<feature type="region of interest" description="Disordered" evidence="10">
    <location>
        <begin position="2973"/>
        <end position="3007"/>
    </location>
</feature>
<feature type="compositionally biased region" description="Low complexity" evidence="10">
    <location>
        <begin position="4084"/>
        <end position="4097"/>
    </location>
</feature>
<feature type="region of interest" description="Disordered" evidence="10">
    <location>
        <begin position="1338"/>
        <end position="1365"/>
    </location>
</feature>
<evidence type="ECO:0000256" key="1">
    <source>
        <dbReference type="ARBA" id="ARBA00022723"/>
    </source>
</evidence>
<feature type="region of interest" description="Disordered" evidence="10">
    <location>
        <begin position="1466"/>
        <end position="1488"/>
    </location>
</feature>
<feature type="region of interest" description="Disordered" evidence="10">
    <location>
        <begin position="1700"/>
        <end position="1733"/>
    </location>
</feature>
<dbReference type="Pfam" id="PF13361">
    <property type="entry name" value="UvrD_C"/>
    <property type="match status" value="1"/>
</dbReference>
<dbReference type="Gene3D" id="3.40.50.300">
    <property type="entry name" value="P-loop containing nucleotide triphosphate hydrolases"/>
    <property type="match status" value="1"/>
</dbReference>
<name>A0A8J4GHS3_9CHLO</name>
<keyword evidence="1 9" id="KW-0479">Metal-binding</keyword>
<proteinExistence type="predicted"/>
<keyword evidence="2" id="KW-0547">Nucleotide-binding</keyword>
<feature type="region of interest" description="Disordered" evidence="10">
    <location>
        <begin position="3523"/>
        <end position="3566"/>
    </location>
</feature>
<feature type="zinc finger region" description="C3H1-type" evidence="9">
    <location>
        <begin position="7"/>
        <end position="35"/>
    </location>
</feature>
<dbReference type="InterPro" id="IPR000571">
    <property type="entry name" value="Znf_CCCH"/>
</dbReference>
<comment type="caution">
    <text evidence="12">The sequence shown here is derived from an EMBL/GenBank/DDBJ whole genome shotgun (WGS) entry which is preliminary data.</text>
</comment>
<dbReference type="Pfam" id="PF00642">
    <property type="entry name" value="zf-CCCH"/>
    <property type="match status" value="1"/>
</dbReference>
<dbReference type="InterPro" id="IPR039904">
    <property type="entry name" value="TRANK1"/>
</dbReference>
<feature type="region of interest" description="Disordered" evidence="10">
    <location>
        <begin position="917"/>
        <end position="949"/>
    </location>
</feature>
<feature type="compositionally biased region" description="Gly residues" evidence="10">
    <location>
        <begin position="924"/>
        <end position="935"/>
    </location>
</feature>
<evidence type="ECO:0000256" key="6">
    <source>
        <dbReference type="ARBA" id="ARBA00022833"/>
    </source>
</evidence>
<evidence type="ECO:0000313" key="12">
    <source>
        <dbReference type="EMBL" id="GIM07347.1"/>
    </source>
</evidence>
<feature type="zinc finger region" description="C3H1-type" evidence="9">
    <location>
        <begin position="54"/>
        <end position="82"/>
    </location>
</feature>
<dbReference type="PROSITE" id="PS50297">
    <property type="entry name" value="ANK_REP_REGION"/>
    <property type="match status" value="1"/>
</dbReference>
<dbReference type="SMART" id="SM00356">
    <property type="entry name" value="ZnF_C3H1"/>
    <property type="match status" value="2"/>
</dbReference>
<feature type="repeat" description="ANK" evidence="8">
    <location>
        <begin position="1165"/>
        <end position="1197"/>
    </location>
</feature>
<feature type="region of interest" description="Disordered" evidence="10">
    <location>
        <begin position="4258"/>
        <end position="4302"/>
    </location>
</feature>
<evidence type="ECO:0000256" key="5">
    <source>
        <dbReference type="ARBA" id="ARBA00022806"/>
    </source>
</evidence>
<reference evidence="12" key="1">
    <citation type="journal article" date="2021" name="Proc. Natl. Acad. Sci. U.S.A.">
        <title>Three genomes in the algal genus Volvox reveal the fate of a haploid sex-determining region after a transition to homothallism.</title>
        <authorList>
            <person name="Yamamoto K."/>
            <person name="Hamaji T."/>
            <person name="Kawai-Toyooka H."/>
            <person name="Matsuzaki R."/>
            <person name="Takahashi F."/>
            <person name="Nishimura Y."/>
            <person name="Kawachi M."/>
            <person name="Noguchi H."/>
            <person name="Minakuchi Y."/>
            <person name="Umen J.G."/>
            <person name="Toyoda A."/>
            <person name="Nozaki H."/>
        </authorList>
    </citation>
    <scope>NUCLEOTIDE SEQUENCE</scope>
    <source>
        <strain evidence="12">NIES-3785</strain>
    </source>
</reference>
<feature type="region of interest" description="Disordered" evidence="10">
    <location>
        <begin position="1235"/>
        <end position="1257"/>
    </location>
</feature>
<protein>
    <recommendedName>
        <fullName evidence="11">C3H1-type domain-containing protein</fullName>
    </recommendedName>
</protein>
<keyword evidence="4" id="KW-0378">Hydrolase</keyword>
<dbReference type="GO" id="GO:0008270">
    <property type="term" value="F:zinc ion binding"/>
    <property type="evidence" value="ECO:0007669"/>
    <property type="project" value="UniProtKB-KW"/>
</dbReference>
<evidence type="ECO:0000256" key="3">
    <source>
        <dbReference type="ARBA" id="ARBA00022771"/>
    </source>
</evidence>
<evidence type="ECO:0000313" key="13">
    <source>
        <dbReference type="Proteomes" id="UP000722791"/>
    </source>
</evidence>
<evidence type="ECO:0000256" key="10">
    <source>
        <dbReference type="SAM" id="MobiDB-lite"/>
    </source>
</evidence>
<dbReference type="Gene3D" id="1.25.40.20">
    <property type="entry name" value="Ankyrin repeat-containing domain"/>
    <property type="match status" value="2"/>
</dbReference>
<feature type="region of interest" description="Disordered" evidence="10">
    <location>
        <begin position="1428"/>
        <end position="1447"/>
    </location>
</feature>
<feature type="compositionally biased region" description="Pro residues" evidence="10">
    <location>
        <begin position="127"/>
        <end position="139"/>
    </location>
</feature>
<dbReference type="SMART" id="SM00248">
    <property type="entry name" value="ANK"/>
    <property type="match status" value="8"/>
</dbReference>
<evidence type="ECO:0000256" key="7">
    <source>
        <dbReference type="ARBA" id="ARBA00022840"/>
    </source>
</evidence>
<accession>A0A8J4GHS3</accession>